<evidence type="ECO:0000256" key="2">
    <source>
        <dbReference type="ARBA" id="ARBA00022692"/>
    </source>
</evidence>
<comment type="caution">
    <text evidence="7">The sequence shown here is derived from an EMBL/GenBank/DDBJ whole genome shotgun (WGS) entry which is preliminary data.</text>
</comment>
<protein>
    <submittedName>
        <fullName evidence="7">Sugar phosphate permease</fullName>
    </submittedName>
</protein>
<dbReference type="InterPro" id="IPR036259">
    <property type="entry name" value="MFS_trans_sf"/>
</dbReference>
<name>A0A0M0J9Z4_9EUKA</name>
<dbReference type="AlphaFoldDB" id="A0A0M0J9Z4"/>
<keyword evidence="8" id="KW-1185">Reference proteome</keyword>
<evidence type="ECO:0000256" key="3">
    <source>
        <dbReference type="ARBA" id="ARBA00022989"/>
    </source>
</evidence>
<accession>A0A0M0J9Z4</accession>
<dbReference type="PANTHER" id="PTHR43826:SF3">
    <property type="entry name" value="GLUCOSE-6-PHOSPHATE EXCHANGER SLC37A4"/>
    <property type="match status" value="1"/>
</dbReference>
<dbReference type="InterPro" id="IPR051337">
    <property type="entry name" value="OPA_Antiporter"/>
</dbReference>
<sequence length="368" mass="39488">MCLSRSASERLLLEKEMSSSLNNERRRQEASDSCDGRSGDPQSPSSCDGLNDLLQEDDAAAEARMIEKLRWREFALIYVAYMGFLACRKNYGLWLPAVVSELGHSKGQAGILGSAMEFTYGTCSFLNGAVIDTYPAKHLLIAGLVLSAVANVCIAGTDSLPMMIALWTANGAVQSVGWPSITTVFLAWFPDPAQRGAWYSLLSTCQNAGAALVPLCVSAFVSTHGWRAALLAPAAATTATALLLATALHGSPAAAAGTPPSTKAKPTKADLAHSMRQHVFLNHRLWLMAVAYFGVSMVRTCIQDWTSLYLNEAKGMPLATAARCLFLWELGGFGGCAWPPLRPRACSPWWRACFRTGSSKGGAGRWCA</sequence>
<dbReference type="GO" id="GO:0035435">
    <property type="term" value="P:phosphate ion transmembrane transport"/>
    <property type="evidence" value="ECO:0007669"/>
    <property type="project" value="TreeGrafter"/>
</dbReference>
<dbReference type="GO" id="GO:0061513">
    <property type="term" value="F:glucose 6-phosphate:phosphate antiporter activity"/>
    <property type="evidence" value="ECO:0007669"/>
    <property type="project" value="TreeGrafter"/>
</dbReference>
<evidence type="ECO:0000313" key="8">
    <source>
        <dbReference type="Proteomes" id="UP000037460"/>
    </source>
</evidence>
<feature type="compositionally biased region" description="Basic and acidic residues" evidence="5">
    <location>
        <begin position="17"/>
        <end position="38"/>
    </location>
</feature>
<evidence type="ECO:0000256" key="1">
    <source>
        <dbReference type="ARBA" id="ARBA00004127"/>
    </source>
</evidence>
<dbReference type="Proteomes" id="UP000037460">
    <property type="component" value="Unassembled WGS sequence"/>
</dbReference>
<dbReference type="Gene3D" id="1.20.1250.20">
    <property type="entry name" value="MFS general substrate transporter like domains"/>
    <property type="match status" value="2"/>
</dbReference>
<comment type="subcellular location">
    <subcellularLocation>
        <location evidence="1">Endomembrane system</location>
        <topology evidence="1">Multi-pass membrane protein</topology>
    </subcellularLocation>
</comment>
<organism evidence="7 8">
    <name type="scientific">Chrysochromulina tobinii</name>
    <dbReference type="NCBI Taxonomy" id="1460289"/>
    <lineage>
        <taxon>Eukaryota</taxon>
        <taxon>Haptista</taxon>
        <taxon>Haptophyta</taxon>
        <taxon>Prymnesiophyceae</taxon>
        <taxon>Prymnesiales</taxon>
        <taxon>Chrysochromulinaceae</taxon>
        <taxon>Chrysochromulina</taxon>
    </lineage>
</organism>
<dbReference type="OrthoDB" id="3639251at2759"/>
<feature type="region of interest" description="Disordered" evidence="5">
    <location>
        <begin position="17"/>
        <end position="49"/>
    </location>
</feature>
<dbReference type="InterPro" id="IPR011701">
    <property type="entry name" value="MFS"/>
</dbReference>
<dbReference type="PANTHER" id="PTHR43826">
    <property type="entry name" value="GLUCOSE-6-PHOSPHATE EXCHANGER SLC37A4"/>
    <property type="match status" value="1"/>
</dbReference>
<keyword evidence="3" id="KW-1133">Transmembrane helix</keyword>
<gene>
    <name evidence="7" type="ORF">Ctob_005641</name>
</gene>
<dbReference type="GO" id="GO:0016020">
    <property type="term" value="C:membrane"/>
    <property type="evidence" value="ECO:0007669"/>
    <property type="project" value="UniProtKB-ARBA"/>
</dbReference>
<proteinExistence type="predicted"/>
<dbReference type="PROSITE" id="PS50850">
    <property type="entry name" value="MFS"/>
    <property type="match status" value="1"/>
</dbReference>
<reference evidence="8" key="1">
    <citation type="journal article" date="2015" name="PLoS Genet.">
        <title>Genome Sequence and Transcriptome Analyses of Chrysochromulina tobin: Metabolic Tools for Enhanced Algal Fitness in the Prominent Order Prymnesiales (Haptophyceae).</title>
        <authorList>
            <person name="Hovde B.T."/>
            <person name="Deodato C.R."/>
            <person name="Hunsperger H.M."/>
            <person name="Ryken S.A."/>
            <person name="Yost W."/>
            <person name="Jha R.K."/>
            <person name="Patterson J."/>
            <person name="Monnat R.J. Jr."/>
            <person name="Barlow S.B."/>
            <person name="Starkenburg S.R."/>
            <person name="Cattolico R.A."/>
        </authorList>
    </citation>
    <scope>NUCLEOTIDE SEQUENCE</scope>
    <source>
        <strain evidence="8">CCMP291</strain>
    </source>
</reference>
<evidence type="ECO:0000256" key="5">
    <source>
        <dbReference type="SAM" id="MobiDB-lite"/>
    </source>
</evidence>
<dbReference type="SUPFAM" id="SSF103473">
    <property type="entry name" value="MFS general substrate transporter"/>
    <property type="match status" value="1"/>
</dbReference>
<keyword evidence="4" id="KW-0472">Membrane</keyword>
<feature type="domain" description="Major facilitator superfamily (MFS) profile" evidence="6">
    <location>
        <begin position="59"/>
        <end position="368"/>
    </location>
</feature>
<keyword evidence="2" id="KW-0812">Transmembrane</keyword>
<evidence type="ECO:0000259" key="6">
    <source>
        <dbReference type="PROSITE" id="PS50850"/>
    </source>
</evidence>
<dbReference type="InterPro" id="IPR020846">
    <property type="entry name" value="MFS_dom"/>
</dbReference>
<dbReference type="GO" id="GO:0012505">
    <property type="term" value="C:endomembrane system"/>
    <property type="evidence" value="ECO:0007669"/>
    <property type="project" value="UniProtKB-SubCell"/>
</dbReference>
<dbReference type="Pfam" id="PF07690">
    <property type="entry name" value="MFS_1"/>
    <property type="match status" value="1"/>
</dbReference>
<evidence type="ECO:0000313" key="7">
    <source>
        <dbReference type="EMBL" id="KOO23391.1"/>
    </source>
</evidence>
<dbReference type="EMBL" id="JWZX01003197">
    <property type="protein sequence ID" value="KOO23391.1"/>
    <property type="molecule type" value="Genomic_DNA"/>
</dbReference>
<evidence type="ECO:0000256" key="4">
    <source>
        <dbReference type="ARBA" id="ARBA00023136"/>
    </source>
</evidence>